<dbReference type="STRING" id="203124.Tery_1611"/>
<dbReference type="PROSITE" id="PS00105">
    <property type="entry name" value="AA_TRANSFER_CLASS_1"/>
    <property type="match status" value="1"/>
</dbReference>
<organism evidence="11">
    <name type="scientific">Trichodesmium erythraeum (strain IMS101)</name>
    <dbReference type="NCBI Taxonomy" id="203124"/>
    <lineage>
        <taxon>Bacteria</taxon>
        <taxon>Bacillati</taxon>
        <taxon>Cyanobacteriota</taxon>
        <taxon>Cyanophyceae</taxon>
        <taxon>Oscillatoriophycideae</taxon>
        <taxon>Oscillatoriales</taxon>
        <taxon>Microcoleaceae</taxon>
        <taxon>Trichodesmium</taxon>
    </lineage>
</organism>
<dbReference type="PROSITE" id="PS51257">
    <property type="entry name" value="PROKAR_LIPOPROTEIN"/>
    <property type="match status" value="1"/>
</dbReference>
<dbReference type="HOGENOM" id="CLU_017584_3_2_3"/>
<dbReference type="NCBIfam" id="TIGR01140">
    <property type="entry name" value="L_thr_O3P_dcar"/>
    <property type="match status" value="1"/>
</dbReference>
<dbReference type="AlphaFoldDB" id="Q115D4"/>
<comment type="function">
    <text evidence="2">Decarboxylates L-threonine-O-3-phosphate to yield (R)-1-amino-2-propanol O-2-phosphate, the precursor for the linkage between the nucleotide loop and the corrin ring in cobalamin.</text>
</comment>
<evidence type="ECO:0000256" key="9">
    <source>
        <dbReference type="ARBA" id="ARBA00048531"/>
    </source>
</evidence>
<evidence type="ECO:0000256" key="1">
    <source>
        <dbReference type="ARBA" id="ARBA00001933"/>
    </source>
</evidence>
<evidence type="ECO:0000313" key="11">
    <source>
        <dbReference type="EMBL" id="ABG50890.1"/>
    </source>
</evidence>
<name>Q115D4_TRIEI</name>
<keyword evidence="6" id="KW-0663">Pyridoxal phosphate</keyword>
<dbReference type="GO" id="GO:0048472">
    <property type="term" value="F:threonine-phosphate decarboxylase activity"/>
    <property type="evidence" value="ECO:0007669"/>
    <property type="project" value="UniProtKB-EC"/>
</dbReference>
<dbReference type="PANTHER" id="PTHR42885">
    <property type="entry name" value="HISTIDINOL-PHOSPHATE AMINOTRANSFERASE-RELATED"/>
    <property type="match status" value="1"/>
</dbReference>
<accession>Q115D4</accession>
<dbReference type="KEGG" id="ter:Tery_1611"/>
<dbReference type="EMBL" id="CP000393">
    <property type="protein sequence ID" value="ABG50890.1"/>
    <property type="molecule type" value="Genomic_DNA"/>
</dbReference>
<comment type="pathway">
    <text evidence="3">Cofactor biosynthesis; adenosylcobalamin biosynthesis.</text>
</comment>
<dbReference type="UniPathway" id="UPA00148"/>
<evidence type="ECO:0000256" key="8">
    <source>
        <dbReference type="ARBA" id="ARBA00029996"/>
    </source>
</evidence>
<keyword evidence="7 11" id="KW-0456">Lyase</keyword>
<comment type="cofactor">
    <cofactor evidence="1">
        <name>pyridoxal 5'-phosphate</name>
        <dbReference type="ChEBI" id="CHEBI:597326"/>
    </cofactor>
</comment>
<proteinExistence type="predicted"/>
<dbReference type="Gene3D" id="3.90.1150.10">
    <property type="entry name" value="Aspartate Aminotransferase, domain 1"/>
    <property type="match status" value="1"/>
</dbReference>
<evidence type="ECO:0000256" key="7">
    <source>
        <dbReference type="ARBA" id="ARBA00023239"/>
    </source>
</evidence>
<dbReference type="Pfam" id="PF00155">
    <property type="entry name" value="Aminotran_1_2"/>
    <property type="match status" value="1"/>
</dbReference>
<dbReference type="InterPro" id="IPR015422">
    <property type="entry name" value="PyrdxlP-dep_Trfase_small"/>
</dbReference>
<evidence type="ECO:0000256" key="2">
    <source>
        <dbReference type="ARBA" id="ARBA00003444"/>
    </source>
</evidence>
<dbReference type="eggNOG" id="COG0079">
    <property type="taxonomic scope" value="Bacteria"/>
</dbReference>
<dbReference type="InterPro" id="IPR004838">
    <property type="entry name" value="NHTrfase_class1_PyrdxlP-BS"/>
</dbReference>
<dbReference type="InterPro" id="IPR004839">
    <property type="entry name" value="Aminotransferase_I/II_large"/>
</dbReference>
<dbReference type="GO" id="GO:0009236">
    <property type="term" value="P:cobalamin biosynthetic process"/>
    <property type="evidence" value="ECO:0007669"/>
    <property type="project" value="UniProtKB-UniPathway"/>
</dbReference>
<dbReference type="SUPFAM" id="SSF53383">
    <property type="entry name" value="PLP-dependent transferases"/>
    <property type="match status" value="1"/>
</dbReference>
<dbReference type="Gene3D" id="3.40.640.10">
    <property type="entry name" value="Type I PLP-dependent aspartate aminotransferase-like (Major domain)"/>
    <property type="match status" value="1"/>
</dbReference>
<dbReference type="PANTHER" id="PTHR42885:SF1">
    <property type="entry name" value="THREONINE-PHOSPHATE DECARBOXYLASE"/>
    <property type="match status" value="1"/>
</dbReference>
<dbReference type="GO" id="GO:0030170">
    <property type="term" value="F:pyridoxal phosphate binding"/>
    <property type="evidence" value="ECO:0007669"/>
    <property type="project" value="InterPro"/>
</dbReference>
<dbReference type="InterPro" id="IPR015424">
    <property type="entry name" value="PyrdxlP-dep_Trfase"/>
</dbReference>
<dbReference type="CDD" id="cd00609">
    <property type="entry name" value="AAT_like"/>
    <property type="match status" value="1"/>
</dbReference>
<evidence type="ECO:0000256" key="4">
    <source>
        <dbReference type="ARBA" id="ARBA00012285"/>
    </source>
</evidence>
<evidence type="ECO:0000256" key="5">
    <source>
        <dbReference type="ARBA" id="ARBA00022573"/>
    </source>
</evidence>
<dbReference type="InterPro" id="IPR015421">
    <property type="entry name" value="PyrdxlP-dep_Trfase_major"/>
</dbReference>
<keyword evidence="5" id="KW-0169">Cobalamin biosynthesis</keyword>
<evidence type="ECO:0000259" key="10">
    <source>
        <dbReference type="Pfam" id="PF00155"/>
    </source>
</evidence>
<feature type="domain" description="Aminotransferase class I/classII large" evidence="10">
    <location>
        <begin position="36"/>
        <end position="363"/>
    </location>
</feature>
<protein>
    <recommendedName>
        <fullName evidence="4">threonine-phosphate decarboxylase</fullName>
        <ecNumber evidence="4">4.1.1.81</ecNumber>
    </recommendedName>
    <alternativeName>
        <fullName evidence="8">L-threonine-O-3-phosphate decarboxylase</fullName>
    </alternativeName>
</protein>
<sequence length="368" mass="40914">MPKETVNNYYPALSKPLHGGNLAWAATVAGCPMSAIVDFSASINPLGLPDSAIQAIQTNISKLGAYPDPNYQELKKALSLAHPPLTSEWILPGNGAAELLTWAALDLSKLEAVYLLTPAFGDYRRALKTFTANVIECPLKVGESKLTELQELQIEIDTDKGLLLNNPHNPTGLLMEVETIVPFLEKFGLVVVDEAFMDFLPPPQAQSLVPLVTKFHNLVILRSLTKFYSLPGLRLGYAISHPERLRKWQKWRDPWPVNTLAIAAAQAVLEDQVFQQQTWDWLADARPQLFQGLAELPGLQPCPGAANFLLVHSEKSVDWLQTTLLKKHRILIRDGSSFPELGDRYFRVAVRTQEDNQKLVDALGQILK</sequence>
<reference evidence="11" key="1">
    <citation type="submission" date="2006-06" db="EMBL/GenBank/DDBJ databases">
        <title>Complete sequence of Trichodesmium erythraeum IMS101.</title>
        <authorList>
            <consortium name="US DOE Joint Genome Institute"/>
            <person name="Copeland A."/>
            <person name="Lucas S."/>
            <person name="Lapidus A."/>
            <person name="Barry K."/>
            <person name="Detter J.C."/>
            <person name="Glavina del Rio T."/>
            <person name="Hammon N."/>
            <person name="Israni S."/>
            <person name="Dalin E."/>
            <person name="Tice H."/>
            <person name="Pitluck S."/>
            <person name="Kiss H."/>
            <person name="Munk A.C."/>
            <person name="Brettin T."/>
            <person name="Bruce D."/>
            <person name="Han C."/>
            <person name="Tapia R."/>
            <person name="Gilna P."/>
            <person name="Schmutz J."/>
            <person name="Larimer F."/>
            <person name="Land M."/>
            <person name="Hauser L."/>
            <person name="Kyrpides N."/>
            <person name="Kim E."/>
            <person name="Richardson P."/>
        </authorList>
    </citation>
    <scope>NUCLEOTIDE SEQUENCE [LARGE SCALE GENOMIC DNA]</scope>
    <source>
        <strain evidence="11">IMS101</strain>
    </source>
</reference>
<evidence type="ECO:0000256" key="3">
    <source>
        <dbReference type="ARBA" id="ARBA00004953"/>
    </source>
</evidence>
<comment type="catalytic activity">
    <reaction evidence="9">
        <text>O-phospho-L-threonine + H(+) = (R)-1-aminopropan-2-yl phosphate + CO2</text>
        <dbReference type="Rhea" id="RHEA:11492"/>
        <dbReference type="ChEBI" id="CHEBI:15378"/>
        <dbReference type="ChEBI" id="CHEBI:16526"/>
        <dbReference type="ChEBI" id="CHEBI:58563"/>
        <dbReference type="ChEBI" id="CHEBI:58675"/>
        <dbReference type="EC" id="4.1.1.81"/>
    </reaction>
</comment>
<evidence type="ECO:0000256" key="6">
    <source>
        <dbReference type="ARBA" id="ARBA00022898"/>
    </source>
</evidence>
<gene>
    <name evidence="11" type="ordered locus">Tery_1611</name>
</gene>
<dbReference type="InterPro" id="IPR005860">
    <property type="entry name" value="CobD"/>
</dbReference>
<dbReference type="EC" id="4.1.1.81" evidence="4"/>